<reference evidence="2 3" key="1">
    <citation type="submission" date="2019-07" db="EMBL/GenBank/DDBJ databases">
        <authorList>
            <person name="Huq M.A."/>
        </authorList>
    </citation>
    <scope>NUCLEOTIDE SEQUENCE [LARGE SCALE GENOMIC DNA]</scope>
    <source>
        <strain evidence="2 3">MAH-19</strain>
    </source>
</reference>
<feature type="transmembrane region" description="Helical" evidence="1">
    <location>
        <begin position="75"/>
        <end position="93"/>
    </location>
</feature>
<feature type="transmembrane region" description="Helical" evidence="1">
    <location>
        <begin position="105"/>
        <end position="123"/>
    </location>
</feature>
<gene>
    <name evidence="2" type="ORF">FO440_11450</name>
</gene>
<dbReference type="Proteomes" id="UP000318733">
    <property type="component" value="Unassembled WGS sequence"/>
</dbReference>
<evidence type="ECO:0000313" key="3">
    <source>
        <dbReference type="Proteomes" id="UP000318733"/>
    </source>
</evidence>
<dbReference type="AlphaFoldDB" id="A0A556MKE2"/>
<dbReference type="EMBL" id="VLPK01000002">
    <property type="protein sequence ID" value="TSJ40367.1"/>
    <property type="molecule type" value="Genomic_DNA"/>
</dbReference>
<evidence type="ECO:0000313" key="2">
    <source>
        <dbReference type="EMBL" id="TSJ40367.1"/>
    </source>
</evidence>
<accession>A0A556MKE2</accession>
<dbReference type="RefSeq" id="WP_144248405.1">
    <property type="nucleotide sequence ID" value="NZ_VLPK01000002.1"/>
</dbReference>
<keyword evidence="1" id="KW-0812">Transmembrane</keyword>
<protein>
    <submittedName>
        <fullName evidence="2">Uncharacterized protein</fullName>
    </submittedName>
</protein>
<keyword evidence="1" id="KW-0472">Membrane</keyword>
<organism evidence="2 3">
    <name type="scientific">Mucilaginibacter corticis</name>
    <dbReference type="NCBI Taxonomy" id="2597670"/>
    <lineage>
        <taxon>Bacteria</taxon>
        <taxon>Pseudomonadati</taxon>
        <taxon>Bacteroidota</taxon>
        <taxon>Sphingobacteriia</taxon>
        <taxon>Sphingobacteriales</taxon>
        <taxon>Sphingobacteriaceae</taxon>
        <taxon>Mucilaginibacter</taxon>
    </lineage>
</organism>
<dbReference type="OrthoDB" id="797384at2"/>
<comment type="caution">
    <text evidence="2">The sequence shown here is derived from an EMBL/GenBank/DDBJ whole genome shotgun (WGS) entry which is preliminary data.</text>
</comment>
<sequence length="157" mass="18639">MGRKIQKPFFYFEELSDGDKLLIGIYSFFTVALLFIWLFGSTELKWRSTFFYEVIPQLAIIFGLYISIRNFKAYLIWMGFGLVHLLVFIYLTLSGQTLDYNGHMGVGINTVLLLLLFQGLRYFSLKFQHREFVNPAKSYSYTKPYAKDFFEKKKFHR</sequence>
<feature type="transmembrane region" description="Helical" evidence="1">
    <location>
        <begin position="21"/>
        <end position="38"/>
    </location>
</feature>
<keyword evidence="3" id="KW-1185">Reference proteome</keyword>
<name>A0A556MKE2_9SPHI</name>
<proteinExistence type="predicted"/>
<feature type="transmembrane region" description="Helical" evidence="1">
    <location>
        <begin position="50"/>
        <end position="68"/>
    </location>
</feature>
<evidence type="ECO:0000256" key="1">
    <source>
        <dbReference type="SAM" id="Phobius"/>
    </source>
</evidence>
<keyword evidence="1" id="KW-1133">Transmembrane helix</keyword>